<dbReference type="CDD" id="cd08925">
    <property type="entry name" value="Hb-beta-like"/>
    <property type="match status" value="1"/>
</dbReference>
<dbReference type="InterPro" id="IPR002337">
    <property type="entry name" value="Hemoglobin_b"/>
</dbReference>
<name>A0A3Q0TAJ3_AMPCI</name>
<feature type="domain" description="Globin" evidence="8">
    <location>
        <begin position="3"/>
        <end position="147"/>
    </location>
</feature>
<dbReference type="GO" id="GO:0072562">
    <property type="term" value="C:blood microparticle"/>
    <property type="evidence" value="ECO:0007669"/>
    <property type="project" value="TreeGrafter"/>
</dbReference>
<evidence type="ECO:0000256" key="4">
    <source>
        <dbReference type="ARBA" id="ARBA00022621"/>
    </source>
</evidence>
<keyword evidence="10" id="KW-1185">Reference proteome</keyword>
<dbReference type="GO" id="GO:0019825">
    <property type="term" value="F:oxygen binding"/>
    <property type="evidence" value="ECO:0007669"/>
    <property type="project" value="InterPro"/>
</dbReference>
<dbReference type="GO" id="GO:0031838">
    <property type="term" value="C:haptoglobin-hemoglobin complex"/>
    <property type="evidence" value="ECO:0007669"/>
    <property type="project" value="TreeGrafter"/>
</dbReference>
<reference evidence="9" key="1">
    <citation type="submission" date="2025-08" db="UniProtKB">
        <authorList>
            <consortium name="Ensembl"/>
        </authorList>
    </citation>
    <scope>IDENTIFICATION</scope>
</reference>
<dbReference type="GeneTree" id="ENSGT00940000157809"/>
<organism evidence="9 10">
    <name type="scientific">Amphilophus citrinellus</name>
    <name type="common">Midas cichlid</name>
    <name type="synonym">Cichlasoma citrinellum</name>
    <dbReference type="NCBI Taxonomy" id="61819"/>
    <lineage>
        <taxon>Eukaryota</taxon>
        <taxon>Metazoa</taxon>
        <taxon>Chordata</taxon>
        <taxon>Craniata</taxon>
        <taxon>Vertebrata</taxon>
        <taxon>Euteleostomi</taxon>
        <taxon>Actinopterygii</taxon>
        <taxon>Neopterygii</taxon>
        <taxon>Teleostei</taxon>
        <taxon>Neoteleostei</taxon>
        <taxon>Acanthomorphata</taxon>
        <taxon>Ovalentaria</taxon>
        <taxon>Cichlomorphae</taxon>
        <taxon>Cichliformes</taxon>
        <taxon>Cichlidae</taxon>
        <taxon>New World cichlids</taxon>
        <taxon>Cichlasomatinae</taxon>
        <taxon>Heroini</taxon>
        <taxon>Amphilophus</taxon>
    </lineage>
</organism>
<dbReference type="GO" id="GO:0043177">
    <property type="term" value="F:organic acid binding"/>
    <property type="evidence" value="ECO:0007669"/>
    <property type="project" value="TreeGrafter"/>
</dbReference>
<dbReference type="GO" id="GO:0042744">
    <property type="term" value="P:hydrogen peroxide catabolic process"/>
    <property type="evidence" value="ECO:0007669"/>
    <property type="project" value="TreeGrafter"/>
</dbReference>
<dbReference type="Ensembl" id="ENSACIT00000032011.1">
    <property type="protein sequence ID" value="ENSACIP00000031195.1"/>
    <property type="gene ID" value="ENSACIG00000024108.1"/>
</dbReference>
<dbReference type="InterPro" id="IPR000971">
    <property type="entry name" value="Globin"/>
</dbReference>
<evidence type="ECO:0000259" key="8">
    <source>
        <dbReference type="PROSITE" id="PS01033"/>
    </source>
</evidence>
<dbReference type="PANTHER" id="PTHR11442:SF101">
    <property type="entry name" value="HEMOGLOBIN, BETA ADULT 2"/>
    <property type="match status" value="1"/>
</dbReference>
<evidence type="ECO:0000313" key="9">
    <source>
        <dbReference type="Ensembl" id="ENSACIP00000031195.1"/>
    </source>
</evidence>
<comment type="similarity">
    <text evidence="1 7">Belongs to the globin family.</text>
</comment>
<keyword evidence="5" id="KW-0479">Metal-binding</keyword>
<dbReference type="OMA" id="NFKAMYA"/>
<dbReference type="GO" id="GO:0005833">
    <property type="term" value="C:hemoglobin complex"/>
    <property type="evidence" value="ECO:0007669"/>
    <property type="project" value="InterPro"/>
</dbReference>
<keyword evidence="2 7" id="KW-0813">Transport</keyword>
<dbReference type="Pfam" id="PF00042">
    <property type="entry name" value="Globin"/>
    <property type="match status" value="1"/>
</dbReference>
<dbReference type="SUPFAM" id="SSF46458">
    <property type="entry name" value="Globin-like"/>
    <property type="match status" value="1"/>
</dbReference>
<dbReference type="Proteomes" id="UP000261340">
    <property type="component" value="Unplaced"/>
</dbReference>
<dbReference type="InterPro" id="IPR012292">
    <property type="entry name" value="Globin/Proto"/>
</dbReference>
<dbReference type="PROSITE" id="PS01033">
    <property type="entry name" value="GLOBIN"/>
    <property type="match status" value="1"/>
</dbReference>
<keyword evidence="3 7" id="KW-0349">Heme</keyword>
<evidence type="ECO:0000313" key="10">
    <source>
        <dbReference type="Proteomes" id="UP000261340"/>
    </source>
</evidence>
<dbReference type="AlphaFoldDB" id="A0A3Q0TAJ3"/>
<keyword evidence="4 7" id="KW-0561">Oxygen transport</keyword>
<dbReference type="Gene3D" id="1.10.490.10">
    <property type="entry name" value="Globins"/>
    <property type="match status" value="1"/>
</dbReference>
<accession>A0A3Q0TAJ3</accession>
<dbReference type="PRINTS" id="PR00814">
    <property type="entry name" value="BETAHAEM"/>
</dbReference>
<dbReference type="GO" id="GO:0031720">
    <property type="term" value="F:haptoglobin binding"/>
    <property type="evidence" value="ECO:0007669"/>
    <property type="project" value="TreeGrafter"/>
</dbReference>
<dbReference type="PANTHER" id="PTHR11442">
    <property type="entry name" value="HEMOGLOBIN FAMILY MEMBER"/>
    <property type="match status" value="1"/>
</dbReference>
<dbReference type="InterPro" id="IPR009050">
    <property type="entry name" value="Globin-like_sf"/>
</dbReference>
<protein>
    <submittedName>
        <fullName evidence="9">Hemoglobin, beta adult 2</fullName>
    </submittedName>
</protein>
<proteinExistence type="inferred from homology"/>
<evidence type="ECO:0000256" key="6">
    <source>
        <dbReference type="ARBA" id="ARBA00023004"/>
    </source>
</evidence>
<dbReference type="GO" id="GO:0005344">
    <property type="term" value="F:oxygen carrier activity"/>
    <property type="evidence" value="ECO:0007669"/>
    <property type="project" value="UniProtKB-KW"/>
</dbReference>
<dbReference type="STRING" id="61819.ENSACIP00000031195"/>
<evidence type="ECO:0000256" key="1">
    <source>
        <dbReference type="ARBA" id="ARBA00008705"/>
    </source>
</evidence>
<dbReference type="GO" id="GO:0046872">
    <property type="term" value="F:metal ion binding"/>
    <property type="evidence" value="ECO:0007669"/>
    <property type="project" value="UniProtKB-KW"/>
</dbReference>
<dbReference type="InterPro" id="IPR050056">
    <property type="entry name" value="Hemoglobin_oxygen_transport"/>
</dbReference>
<evidence type="ECO:0000256" key="2">
    <source>
        <dbReference type="ARBA" id="ARBA00022448"/>
    </source>
</evidence>
<dbReference type="GO" id="GO:0020037">
    <property type="term" value="F:heme binding"/>
    <property type="evidence" value="ECO:0007669"/>
    <property type="project" value="InterPro"/>
</dbReference>
<keyword evidence="6" id="KW-0408">Iron</keyword>
<reference evidence="9" key="2">
    <citation type="submission" date="2025-09" db="UniProtKB">
        <authorList>
            <consortium name="Ensembl"/>
        </authorList>
    </citation>
    <scope>IDENTIFICATION</scope>
</reference>
<sequence>MVKWTDLERSTVRAVWEKVDIDEIGPQIWARVLIVYPWTERYFGSFGDIFTTTAILNNTKVAAHGKVVLEALDKAVKNMDNMKRMYAALSLLHFQKLEVDPDNFRLLADCITIAIACKLKSALTPQVQATWQKFLAAVVEAMSSQYY</sequence>
<evidence type="ECO:0000256" key="7">
    <source>
        <dbReference type="RuleBase" id="RU000356"/>
    </source>
</evidence>
<evidence type="ECO:0000256" key="5">
    <source>
        <dbReference type="ARBA" id="ARBA00022723"/>
    </source>
</evidence>
<evidence type="ECO:0000256" key="3">
    <source>
        <dbReference type="ARBA" id="ARBA00022617"/>
    </source>
</evidence>
<dbReference type="GO" id="GO:0004601">
    <property type="term" value="F:peroxidase activity"/>
    <property type="evidence" value="ECO:0007669"/>
    <property type="project" value="TreeGrafter"/>
</dbReference>